<dbReference type="PROSITE" id="PS51078">
    <property type="entry name" value="ICLR_ED"/>
    <property type="match status" value="1"/>
</dbReference>
<keyword evidence="3" id="KW-0804">Transcription</keyword>
<accession>A0ABX1G111</accession>
<protein>
    <submittedName>
        <fullName evidence="6">IclR family transcriptional regulator</fullName>
    </submittedName>
</protein>
<keyword evidence="2" id="KW-0238">DNA-binding</keyword>
<dbReference type="Gene3D" id="3.30.450.40">
    <property type="match status" value="1"/>
</dbReference>
<dbReference type="SUPFAM" id="SSF55781">
    <property type="entry name" value="GAF domain-like"/>
    <property type="match status" value="1"/>
</dbReference>
<feature type="domain" description="HTH iclR-type" evidence="4">
    <location>
        <begin position="7"/>
        <end position="66"/>
    </location>
</feature>
<dbReference type="InterPro" id="IPR005471">
    <property type="entry name" value="Tscrpt_reg_IclR_N"/>
</dbReference>
<dbReference type="Gene3D" id="1.10.10.10">
    <property type="entry name" value="Winged helix-like DNA-binding domain superfamily/Winged helix DNA-binding domain"/>
    <property type="match status" value="1"/>
</dbReference>
<dbReference type="RefSeq" id="WP_168150790.1">
    <property type="nucleotide sequence ID" value="NZ_JAAWVT010000001.1"/>
</dbReference>
<dbReference type="Pfam" id="PF01614">
    <property type="entry name" value="IclR_C"/>
    <property type="match status" value="1"/>
</dbReference>
<dbReference type="Proteomes" id="UP000746595">
    <property type="component" value="Unassembled WGS sequence"/>
</dbReference>
<proteinExistence type="predicted"/>
<dbReference type="InterPro" id="IPR014757">
    <property type="entry name" value="Tscrpt_reg_IclR_C"/>
</dbReference>
<organism evidence="6 7">
    <name type="scientific">Paeniglutamicibacter terrestris</name>
    <dbReference type="NCBI Taxonomy" id="2723403"/>
    <lineage>
        <taxon>Bacteria</taxon>
        <taxon>Bacillati</taxon>
        <taxon>Actinomycetota</taxon>
        <taxon>Actinomycetes</taxon>
        <taxon>Micrococcales</taxon>
        <taxon>Micrococcaceae</taxon>
        <taxon>Paeniglutamicibacter</taxon>
    </lineage>
</organism>
<dbReference type="SUPFAM" id="SSF46785">
    <property type="entry name" value="Winged helix' DNA-binding domain"/>
    <property type="match status" value="1"/>
</dbReference>
<dbReference type="PANTHER" id="PTHR30136">
    <property type="entry name" value="HELIX-TURN-HELIX TRANSCRIPTIONAL REGULATOR, ICLR FAMILY"/>
    <property type="match status" value="1"/>
</dbReference>
<dbReference type="PROSITE" id="PS51077">
    <property type="entry name" value="HTH_ICLR"/>
    <property type="match status" value="1"/>
</dbReference>
<evidence type="ECO:0000256" key="2">
    <source>
        <dbReference type="ARBA" id="ARBA00023125"/>
    </source>
</evidence>
<gene>
    <name evidence="6" type="ORF">HED64_04140</name>
</gene>
<dbReference type="InterPro" id="IPR029016">
    <property type="entry name" value="GAF-like_dom_sf"/>
</dbReference>
<feature type="domain" description="IclR-ED" evidence="5">
    <location>
        <begin position="67"/>
        <end position="248"/>
    </location>
</feature>
<keyword evidence="7" id="KW-1185">Reference proteome</keyword>
<evidence type="ECO:0000313" key="6">
    <source>
        <dbReference type="EMBL" id="NKG19900.1"/>
    </source>
</evidence>
<evidence type="ECO:0000256" key="3">
    <source>
        <dbReference type="ARBA" id="ARBA00023163"/>
    </source>
</evidence>
<reference evidence="6 7" key="1">
    <citation type="submission" date="2020-04" db="EMBL/GenBank/DDBJ databases">
        <title>Paeniglutamicibacter sp. ANT13_2, a novel actinomycete isolated from sediment in Antarctica.</title>
        <authorList>
            <person name="Sakdapetsiri C."/>
            <person name="Pinyakong O."/>
        </authorList>
    </citation>
    <scope>NUCLEOTIDE SEQUENCE [LARGE SCALE GENOMIC DNA]</scope>
    <source>
        <strain evidence="6 7">ANT13_2</strain>
    </source>
</reference>
<dbReference type="Pfam" id="PF09339">
    <property type="entry name" value="HTH_IclR"/>
    <property type="match status" value="1"/>
</dbReference>
<name>A0ABX1G111_9MICC</name>
<evidence type="ECO:0000313" key="7">
    <source>
        <dbReference type="Proteomes" id="UP000746595"/>
    </source>
</evidence>
<dbReference type="SMART" id="SM00346">
    <property type="entry name" value="HTH_ICLR"/>
    <property type="match status" value="1"/>
</dbReference>
<dbReference type="EMBL" id="JAAWVT010000001">
    <property type="protein sequence ID" value="NKG19900.1"/>
    <property type="molecule type" value="Genomic_DNA"/>
</dbReference>
<evidence type="ECO:0000259" key="5">
    <source>
        <dbReference type="PROSITE" id="PS51078"/>
    </source>
</evidence>
<keyword evidence="1" id="KW-0805">Transcription regulation</keyword>
<dbReference type="PANTHER" id="PTHR30136:SF35">
    <property type="entry name" value="HTH-TYPE TRANSCRIPTIONAL REGULATOR RV1719"/>
    <property type="match status" value="1"/>
</dbReference>
<sequence length="255" mass="27769">MEKPTGAKTLERGLDLLDHVAAGVDRLDDIAAAAGLSRSSTHRMLTSLVAGRYLSLGPDNRYRLGLKLMELGAQTQRSLNLPEEIQSRLAEIADATRDTTHLGILEADDVLYLAKARGSRGIEMASRPGGRLRAQNTAMGKMILSFRPRAEALTHFDPTATITDFSLKTVEDFDRELTLVRERGYSLDNQENELGIICVAIPIPDLSGQPVASISVSAPSVYMTEERIADLVAVLNSHAPQITSCLPPGFKDSWE</sequence>
<evidence type="ECO:0000259" key="4">
    <source>
        <dbReference type="PROSITE" id="PS51077"/>
    </source>
</evidence>
<comment type="caution">
    <text evidence="6">The sequence shown here is derived from an EMBL/GenBank/DDBJ whole genome shotgun (WGS) entry which is preliminary data.</text>
</comment>
<evidence type="ECO:0000256" key="1">
    <source>
        <dbReference type="ARBA" id="ARBA00023015"/>
    </source>
</evidence>
<dbReference type="InterPro" id="IPR050707">
    <property type="entry name" value="HTH_MetabolicPath_Reg"/>
</dbReference>
<dbReference type="InterPro" id="IPR036388">
    <property type="entry name" value="WH-like_DNA-bd_sf"/>
</dbReference>
<dbReference type="InterPro" id="IPR036390">
    <property type="entry name" value="WH_DNA-bd_sf"/>
</dbReference>